<evidence type="ECO:0000313" key="6">
    <source>
        <dbReference type="Proteomes" id="UP001431572"/>
    </source>
</evidence>
<dbReference type="Proteomes" id="UP001431572">
    <property type="component" value="Chromosome 2"/>
</dbReference>
<reference evidence="2 5" key="1">
    <citation type="submission" date="2020-06" db="EMBL/GenBank/DDBJ databases">
        <title>Anoxygenic phototrophic Chloroflexota member uses a Type I reaction center.</title>
        <authorList>
            <person name="Tsuji J.M."/>
            <person name="Shaw N.A."/>
            <person name="Nagashima S."/>
            <person name="Venkiteswaran J."/>
            <person name="Schiff S.L."/>
            <person name="Hanada S."/>
            <person name="Tank M."/>
            <person name="Neufeld J.D."/>
        </authorList>
    </citation>
    <scope>NUCLEOTIDE SEQUENCE [LARGE SCALE GENOMIC DNA]</scope>
    <source>
        <strain evidence="2">L227-S17</strain>
    </source>
</reference>
<dbReference type="Proteomes" id="UP000521676">
    <property type="component" value="Unassembled WGS sequence"/>
</dbReference>
<proteinExistence type="predicted"/>
<gene>
    <name evidence="2" type="ORF">HXX08_17705</name>
    <name evidence="3" type="ORF">OZ401_001918</name>
    <name evidence="4" type="ORF">OZ401_003225</name>
</gene>
<evidence type="ECO:0000313" key="4">
    <source>
        <dbReference type="EMBL" id="WJW69598.1"/>
    </source>
</evidence>
<feature type="coiled-coil region" evidence="1">
    <location>
        <begin position="96"/>
        <end position="123"/>
    </location>
</feature>
<accession>A0A8T7M6V6</accession>
<dbReference type="EMBL" id="CP128399">
    <property type="protein sequence ID" value="WJW66129.1"/>
    <property type="molecule type" value="Genomic_DNA"/>
</dbReference>
<dbReference type="Proteomes" id="UP001431572">
    <property type="component" value="Chromosome 1"/>
</dbReference>
<dbReference type="EMBL" id="JACATZ010000003">
    <property type="protein sequence ID" value="NWJ47692.1"/>
    <property type="molecule type" value="Genomic_DNA"/>
</dbReference>
<dbReference type="Pfam" id="PF19776">
    <property type="entry name" value="DUF6262"/>
    <property type="match status" value="1"/>
</dbReference>
<evidence type="ECO:0000313" key="2">
    <source>
        <dbReference type="EMBL" id="NWJ47692.1"/>
    </source>
</evidence>
<sequence>MHKRNVEGLRLQAQARHQAALQRAEQGIARLLREEQPVNFMSVSKVAAVSTAWLYRQTAIRERIEYLRNQCKTDNMQPEKLGVKTGASEDSRKAILVTLRQHIKQLEAENRELKRQIEVAYGQIYKQPSPKQ</sequence>
<protein>
    <submittedName>
        <fullName evidence="3">DUF6262 family protein</fullName>
    </submittedName>
</protein>
<evidence type="ECO:0000313" key="3">
    <source>
        <dbReference type="EMBL" id="WJW66129.1"/>
    </source>
</evidence>
<keyword evidence="6" id="KW-1185">Reference proteome</keyword>
<evidence type="ECO:0000313" key="5">
    <source>
        <dbReference type="Proteomes" id="UP000521676"/>
    </source>
</evidence>
<dbReference type="EMBL" id="CP128400">
    <property type="protein sequence ID" value="WJW69598.1"/>
    <property type="molecule type" value="Genomic_DNA"/>
</dbReference>
<name>A0A8T7M6V6_9CHLR</name>
<reference evidence="3" key="2">
    <citation type="journal article" date="2024" name="Nature">
        <title>Anoxygenic phototroph of the Chloroflexota uses a type I reaction centre.</title>
        <authorList>
            <person name="Tsuji J.M."/>
            <person name="Shaw N.A."/>
            <person name="Nagashima S."/>
            <person name="Venkiteswaran J.J."/>
            <person name="Schiff S.L."/>
            <person name="Watanabe T."/>
            <person name="Fukui M."/>
            <person name="Hanada S."/>
            <person name="Tank M."/>
            <person name="Neufeld J.D."/>
        </authorList>
    </citation>
    <scope>NUCLEOTIDE SEQUENCE</scope>
    <source>
        <strain evidence="3">L227-S17</strain>
    </source>
</reference>
<keyword evidence="1" id="KW-0175">Coiled coil</keyword>
<dbReference type="InterPro" id="IPR046229">
    <property type="entry name" value="TnpC-like"/>
</dbReference>
<dbReference type="AlphaFoldDB" id="A0A8T7M6V6"/>
<dbReference type="RefSeq" id="WP_341468010.1">
    <property type="nucleotide sequence ID" value="NZ_CP128399.1"/>
</dbReference>
<organism evidence="2 5">
    <name type="scientific">Candidatus Chlorohelix allophototropha</name>
    <dbReference type="NCBI Taxonomy" id="3003348"/>
    <lineage>
        <taxon>Bacteria</taxon>
        <taxon>Bacillati</taxon>
        <taxon>Chloroflexota</taxon>
        <taxon>Chloroflexia</taxon>
        <taxon>Candidatus Chloroheliales</taxon>
        <taxon>Candidatus Chloroheliaceae</taxon>
        <taxon>Candidatus Chlorohelix</taxon>
    </lineage>
</organism>
<evidence type="ECO:0000256" key="1">
    <source>
        <dbReference type="SAM" id="Coils"/>
    </source>
</evidence>